<dbReference type="Gene3D" id="3.30.1640.30">
    <property type="match status" value="1"/>
</dbReference>
<dbReference type="InterPro" id="IPR038565">
    <property type="entry name" value="CLIP_sf"/>
</dbReference>
<sequence>MKSLLGIIFMILWSRGNCLNCFTPNLSQGNCVSFQSCPTLAELLQQYYQTSDVRIANYIQRSFCGQDSYSFFVCCPVSGGDSSNVLIFYDQVSTPYPLYPFQGLRQGSTGDALQCGVSNSTFTRVVGGEDASIGAWPWIALLGYRSPGRGLTFACAGSLISQRHVLTAAHCIQESLYSIRLGEHDLSSTTDGAVQDIPIEKKTVHPDFQAKNILSDIAIIRLAQPATLNDRVALVCLPTDTNLRQKDLTYYQPFVAGWGATSYRGPSANILQQTQIPILPISDCETNYQSNFPTLVFDDKIICAGWPSGGKDACTGDSGAGLYLPQLSTDKTFYYYNVIGIVSYGYECALPGYPGVYTRVTSFLSWINDQLSQ</sequence>
<evidence type="ECO:0000313" key="15">
    <source>
        <dbReference type="EnsemblMetazoa" id="LLOJ001104-PA"/>
    </source>
</evidence>
<dbReference type="Pfam" id="PF12032">
    <property type="entry name" value="CLIP"/>
    <property type="match status" value="1"/>
</dbReference>
<dbReference type="Proteomes" id="UP000092461">
    <property type="component" value="Unassembled WGS sequence"/>
</dbReference>
<evidence type="ECO:0000259" key="14">
    <source>
        <dbReference type="PROSITE" id="PS51888"/>
    </source>
</evidence>
<feature type="domain" description="Clip" evidence="14">
    <location>
        <begin position="20"/>
        <end position="75"/>
    </location>
</feature>
<evidence type="ECO:0000256" key="12">
    <source>
        <dbReference type="RuleBase" id="RU366078"/>
    </source>
</evidence>
<evidence type="ECO:0000256" key="11">
    <source>
        <dbReference type="ARBA" id="ARBA00024195"/>
    </source>
</evidence>
<dbReference type="FunFam" id="2.40.10.10:FF:000028">
    <property type="entry name" value="Serine protease easter"/>
    <property type="match status" value="1"/>
</dbReference>
<keyword evidence="10" id="KW-0325">Glycoprotein</keyword>
<comment type="similarity">
    <text evidence="11 12">Belongs to the peptidase S1 family. CLIP subfamily.</text>
</comment>
<accession>A0A1B0CAP2</accession>
<dbReference type="FunFam" id="2.40.10.10:FF:000134">
    <property type="entry name" value="Uncharacterized protein, isoform B"/>
    <property type="match status" value="1"/>
</dbReference>
<keyword evidence="16" id="KW-1185">Reference proteome</keyword>
<dbReference type="SMART" id="SM00680">
    <property type="entry name" value="CLIP"/>
    <property type="match status" value="1"/>
</dbReference>
<dbReference type="InterPro" id="IPR001314">
    <property type="entry name" value="Peptidase_S1A"/>
</dbReference>
<evidence type="ECO:0000259" key="13">
    <source>
        <dbReference type="PROSITE" id="PS50240"/>
    </source>
</evidence>
<proteinExistence type="inferred from homology"/>
<evidence type="ECO:0000256" key="2">
    <source>
        <dbReference type="ARBA" id="ARBA00022525"/>
    </source>
</evidence>
<dbReference type="VEuPathDB" id="VectorBase:LLONM1_002607"/>
<keyword evidence="9" id="KW-1015">Disulfide bond</keyword>
<evidence type="ECO:0000256" key="5">
    <source>
        <dbReference type="ARBA" id="ARBA00022729"/>
    </source>
</evidence>
<dbReference type="Pfam" id="PF00089">
    <property type="entry name" value="Trypsin"/>
    <property type="match status" value="1"/>
</dbReference>
<organism evidence="15 16">
    <name type="scientific">Lutzomyia longipalpis</name>
    <name type="common">Sand fly</name>
    <dbReference type="NCBI Taxonomy" id="7200"/>
    <lineage>
        <taxon>Eukaryota</taxon>
        <taxon>Metazoa</taxon>
        <taxon>Ecdysozoa</taxon>
        <taxon>Arthropoda</taxon>
        <taxon>Hexapoda</taxon>
        <taxon>Insecta</taxon>
        <taxon>Pterygota</taxon>
        <taxon>Neoptera</taxon>
        <taxon>Endopterygota</taxon>
        <taxon>Diptera</taxon>
        <taxon>Nematocera</taxon>
        <taxon>Psychodoidea</taxon>
        <taxon>Psychodidae</taxon>
        <taxon>Lutzomyia</taxon>
        <taxon>Lutzomyia</taxon>
    </lineage>
</organism>
<keyword evidence="6 12" id="KW-0378">Hydrolase</keyword>
<reference evidence="15" key="1">
    <citation type="submission" date="2020-05" db="UniProtKB">
        <authorList>
            <consortium name="EnsemblMetazoa"/>
        </authorList>
    </citation>
    <scope>IDENTIFICATION</scope>
    <source>
        <strain evidence="15">Jacobina</strain>
    </source>
</reference>
<keyword evidence="3" id="KW-0399">Innate immunity</keyword>
<keyword evidence="2 12" id="KW-0964">Secreted</keyword>
<dbReference type="InterPro" id="IPR018114">
    <property type="entry name" value="TRYPSIN_HIS"/>
</dbReference>
<evidence type="ECO:0000256" key="1">
    <source>
        <dbReference type="ARBA" id="ARBA00004613"/>
    </source>
</evidence>
<dbReference type="PROSITE" id="PS51888">
    <property type="entry name" value="CLIP"/>
    <property type="match status" value="1"/>
</dbReference>
<comment type="subcellular location">
    <subcellularLocation>
        <location evidence="1 12">Secreted</location>
    </subcellularLocation>
</comment>
<dbReference type="EnsemblMetazoa" id="LLOJ001104-RA">
    <property type="protein sequence ID" value="LLOJ001104-PA"/>
    <property type="gene ID" value="LLOJ001104"/>
</dbReference>
<dbReference type="EC" id="3.4.21.-" evidence="12"/>
<feature type="signal peptide" evidence="12">
    <location>
        <begin position="1"/>
        <end position="18"/>
    </location>
</feature>
<feature type="domain" description="Peptidase S1" evidence="13">
    <location>
        <begin position="125"/>
        <end position="372"/>
    </location>
</feature>
<dbReference type="InterPro" id="IPR009003">
    <property type="entry name" value="Peptidase_S1_PA"/>
</dbReference>
<dbReference type="AlphaFoldDB" id="A0A1B0CAP2"/>
<dbReference type="InterPro" id="IPR043504">
    <property type="entry name" value="Peptidase_S1_PA_chymotrypsin"/>
</dbReference>
<dbReference type="PROSITE" id="PS50240">
    <property type="entry name" value="TRYPSIN_DOM"/>
    <property type="match status" value="1"/>
</dbReference>
<protein>
    <recommendedName>
        <fullName evidence="12">CLIP domain-containing serine protease</fullName>
        <ecNumber evidence="12">3.4.21.-</ecNumber>
    </recommendedName>
</protein>
<evidence type="ECO:0000256" key="8">
    <source>
        <dbReference type="ARBA" id="ARBA00022859"/>
    </source>
</evidence>
<dbReference type="PANTHER" id="PTHR24252">
    <property type="entry name" value="ACROSIN-RELATED"/>
    <property type="match status" value="1"/>
</dbReference>
<dbReference type="GO" id="GO:0004252">
    <property type="term" value="F:serine-type endopeptidase activity"/>
    <property type="evidence" value="ECO:0007669"/>
    <property type="project" value="UniProtKB-UniRule"/>
</dbReference>
<feature type="chain" id="PRO_5023975777" description="CLIP domain-containing serine protease" evidence="12">
    <location>
        <begin position="19"/>
        <end position="373"/>
    </location>
</feature>
<dbReference type="VEuPathDB" id="VectorBase:LLOJ001104"/>
<dbReference type="PROSITE" id="PS00134">
    <property type="entry name" value="TRYPSIN_HIS"/>
    <property type="match status" value="1"/>
</dbReference>
<comment type="domain">
    <text evidence="12">The clip domain consists of 35-55 residues which are 'knitted' together usually by 3 conserved disulfide bonds forming a clip-like compact structure.</text>
</comment>
<keyword evidence="8" id="KW-0391">Immunity</keyword>
<dbReference type="SMART" id="SM00020">
    <property type="entry name" value="Tryp_SPc"/>
    <property type="match status" value="1"/>
</dbReference>
<keyword evidence="5 12" id="KW-0732">Signal</keyword>
<dbReference type="PRINTS" id="PR00722">
    <property type="entry name" value="CHYMOTRYPSIN"/>
</dbReference>
<evidence type="ECO:0000256" key="4">
    <source>
        <dbReference type="ARBA" id="ARBA00022670"/>
    </source>
</evidence>
<evidence type="ECO:0000256" key="10">
    <source>
        <dbReference type="ARBA" id="ARBA00023180"/>
    </source>
</evidence>
<evidence type="ECO:0000256" key="6">
    <source>
        <dbReference type="ARBA" id="ARBA00022801"/>
    </source>
</evidence>
<keyword evidence="4 12" id="KW-0645">Protease</keyword>
<dbReference type="SUPFAM" id="SSF50494">
    <property type="entry name" value="Trypsin-like serine proteases"/>
    <property type="match status" value="1"/>
</dbReference>
<dbReference type="CDD" id="cd00190">
    <property type="entry name" value="Tryp_SPc"/>
    <property type="match status" value="1"/>
</dbReference>
<dbReference type="InterPro" id="IPR001254">
    <property type="entry name" value="Trypsin_dom"/>
</dbReference>
<keyword evidence="7 12" id="KW-0720">Serine protease</keyword>
<dbReference type="InterPro" id="IPR022700">
    <property type="entry name" value="CLIP"/>
</dbReference>
<evidence type="ECO:0000256" key="3">
    <source>
        <dbReference type="ARBA" id="ARBA00022588"/>
    </source>
</evidence>
<dbReference type="Gene3D" id="2.40.10.10">
    <property type="entry name" value="Trypsin-like serine proteases"/>
    <property type="match status" value="2"/>
</dbReference>
<name>A0A1B0CAP2_LUTLO</name>
<evidence type="ECO:0000256" key="9">
    <source>
        <dbReference type="ARBA" id="ARBA00023157"/>
    </source>
</evidence>
<evidence type="ECO:0000256" key="7">
    <source>
        <dbReference type="ARBA" id="ARBA00022825"/>
    </source>
</evidence>
<dbReference type="GO" id="GO:0005576">
    <property type="term" value="C:extracellular region"/>
    <property type="evidence" value="ECO:0007669"/>
    <property type="project" value="UniProtKB-SubCell"/>
</dbReference>
<dbReference type="PANTHER" id="PTHR24252:SF7">
    <property type="entry name" value="HYALIN"/>
    <property type="match status" value="1"/>
</dbReference>
<evidence type="ECO:0000313" key="16">
    <source>
        <dbReference type="Proteomes" id="UP000092461"/>
    </source>
</evidence>
<dbReference type="GO" id="GO:0045087">
    <property type="term" value="P:innate immune response"/>
    <property type="evidence" value="ECO:0007669"/>
    <property type="project" value="UniProtKB-KW"/>
</dbReference>
<dbReference type="EMBL" id="AJWK01004138">
    <property type="status" value="NOT_ANNOTATED_CDS"/>
    <property type="molecule type" value="Genomic_DNA"/>
</dbReference>
<dbReference type="GO" id="GO:0006508">
    <property type="term" value="P:proteolysis"/>
    <property type="evidence" value="ECO:0007669"/>
    <property type="project" value="UniProtKB-KW"/>
</dbReference>